<dbReference type="SMART" id="SM00710">
    <property type="entry name" value="PbH1"/>
    <property type="match status" value="4"/>
</dbReference>
<dbReference type="InterPro" id="IPR006626">
    <property type="entry name" value="PbH1"/>
</dbReference>
<evidence type="ECO:0000313" key="2">
    <source>
        <dbReference type="EMBL" id="GAA4444873.1"/>
    </source>
</evidence>
<gene>
    <name evidence="2" type="ORF">GCM10023091_35660</name>
</gene>
<dbReference type="PROSITE" id="PS51318">
    <property type="entry name" value="TAT"/>
    <property type="match status" value="1"/>
</dbReference>
<feature type="domain" description="Right handed beta helix" evidence="1">
    <location>
        <begin position="196"/>
        <end position="349"/>
    </location>
</feature>
<dbReference type="Proteomes" id="UP001501508">
    <property type="component" value="Unassembled WGS sequence"/>
</dbReference>
<organism evidence="2 3">
    <name type="scientific">Ravibacter arvi</name>
    <dbReference type="NCBI Taxonomy" id="2051041"/>
    <lineage>
        <taxon>Bacteria</taxon>
        <taxon>Pseudomonadati</taxon>
        <taxon>Bacteroidota</taxon>
        <taxon>Cytophagia</taxon>
        <taxon>Cytophagales</taxon>
        <taxon>Spirosomataceae</taxon>
        <taxon>Ravibacter</taxon>
    </lineage>
</organism>
<dbReference type="SUPFAM" id="SSF51126">
    <property type="entry name" value="Pectin lyase-like"/>
    <property type="match status" value="1"/>
</dbReference>
<dbReference type="Pfam" id="PF13229">
    <property type="entry name" value="Beta_helix"/>
    <property type="match status" value="1"/>
</dbReference>
<keyword evidence="3" id="KW-1185">Reference proteome</keyword>
<comment type="caution">
    <text evidence="2">The sequence shown here is derived from an EMBL/GenBank/DDBJ whole genome shotgun (WGS) entry which is preliminary data.</text>
</comment>
<dbReference type="EMBL" id="BAABEY010000033">
    <property type="protein sequence ID" value="GAA4444873.1"/>
    <property type="molecule type" value="Genomic_DNA"/>
</dbReference>
<evidence type="ECO:0000313" key="3">
    <source>
        <dbReference type="Proteomes" id="UP001501508"/>
    </source>
</evidence>
<proteinExistence type="predicted"/>
<name>A0ABP8M8Y9_9BACT</name>
<dbReference type="InterPro" id="IPR012334">
    <property type="entry name" value="Pectin_lyas_fold"/>
</dbReference>
<dbReference type="InterPro" id="IPR006311">
    <property type="entry name" value="TAT_signal"/>
</dbReference>
<accession>A0ABP8M8Y9</accession>
<protein>
    <recommendedName>
        <fullName evidence="1">Right handed beta helix domain-containing protein</fullName>
    </recommendedName>
</protein>
<dbReference type="RefSeq" id="WP_345031685.1">
    <property type="nucleotide sequence ID" value="NZ_BAABEY010000033.1"/>
</dbReference>
<dbReference type="InterPro" id="IPR011050">
    <property type="entry name" value="Pectin_lyase_fold/virulence"/>
</dbReference>
<dbReference type="Gene3D" id="2.160.20.10">
    <property type="entry name" value="Single-stranded right-handed beta-helix, Pectin lyase-like"/>
    <property type="match status" value="1"/>
</dbReference>
<sequence length="376" mass="41065">MTQHCDRRSFLKNSVLALGATGLSVETTASQAVSLFEKPSWIERSGKVYGAKPDNKGPVGGGPGYLDIVTKGDFEVDDFDGLVNALKKAGPGQTVLIKGEAEIDLTADVYIDDFFLEIPAGVTLAGNRGHNGSAGAIITSDALKTTQMIKPLGPGVRITGIRLKGPNPKRYMRHHTRAFGEEKRGSSYYYKFPTSNGIVCDTDRLTVDNCEITAFAHSGIYLKSGVGHHLHHNYIHHCQYHGLGYGVSHNKSESIIEFNLFDANRHSIAGTGAAESSYTARYNVESGTASSHCFDMHGGRDRKDGTNIAGKNIRVYGNTFYVPQQRAVVIRGEPVETCEVYQNWFVYHDTPAGAVRGEEKTRAFDNLYGEDTPKII</sequence>
<evidence type="ECO:0000259" key="1">
    <source>
        <dbReference type="Pfam" id="PF13229"/>
    </source>
</evidence>
<reference evidence="3" key="1">
    <citation type="journal article" date="2019" name="Int. J. Syst. Evol. Microbiol.">
        <title>The Global Catalogue of Microorganisms (GCM) 10K type strain sequencing project: providing services to taxonomists for standard genome sequencing and annotation.</title>
        <authorList>
            <consortium name="The Broad Institute Genomics Platform"/>
            <consortium name="The Broad Institute Genome Sequencing Center for Infectious Disease"/>
            <person name="Wu L."/>
            <person name="Ma J."/>
        </authorList>
    </citation>
    <scope>NUCLEOTIDE SEQUENCE [LARGE SCALE GENOMIC DNA]</scope>
    <source>
        <strain evidence="3">JCM 31920</strain>
    </source>
</reference>
<dbReference type="InterPro" id="IPR039448">
    <property type="entry name" value="Beta_helix"/>
</dbReference>